<protein>
    <recommendedName>
        <fullName evidence="8">FAD/NAD(P)-binding domain-containing protein</fullName>
    </recommendedName>
</protein>
<gene>
    <name evidence="6" type="ORF">WICANDRAFT_59492</name>
</gene>
<evidence type="ECO:0000313" key="6">
    <source>
        <dbReference type="EMBL" id="ODQ56899.1"/>
    </source>
</evidence>
<organism evidence="6 7">
    <name type="scientific">Wickerhamomyces anomalus (strain ATCC 58044 / CBS 1984 / NCYC 433 / NRRL Y-366-8)</name>
    <name type="common">Yeast</name>
    <name type="synonym">Hansenula anomala</name>
    <dbReference type="NCBI Taxonomy" id="683960"/>
    <lineage>
        <taxon>Eukaryota</taxon>
        <taxon>Fungi</taxon>
        <taxon>Dikarya</taxon>
        <taxon>Ascomycota</taxon>
        <taxon>Saccharomycotina</taxon>
        <taxon>Saccharomycetes</taxon>
        <taxon>Phaffomycetales</taxon>
        <taxon>Wickerhamomycetaceae</taxon>
        <taxon>Wickerhamomyces</taxon>
    </lineage>
</organism>
<evidence type="ECO:0008006" key="8">
    <source>
        <dbReference type="Google" id="ProtNLM"/>
    </source>
</evidence>
<evidence type="ECO:0000256" key="1">
    <source>
        <dbReference type="ARBA" id="ARBA00009183"/>
    </source>
</evidence>
<dbReference type="PIRSF" id="PIRSF000332">
    <property type="entry name" value="FMO"/>
    <property type="match status" value="1"/>
</dbReference>
<dbReference type="EMBL" id="KV454215">
    <property type="protein sequence ID" value="ODQ56899.1"/>
    <property type="molecule type" value="Genomic_DNA"/>
</dbReference>
<dbReference type="AlphaFoldDB" id="A0A1E3NUP2"/>
<dbReference type="OrthoDB" id="66881at2759"/>
<dbReference type="Gene3D" id="3.50.50.60">
    <property type="entry name" value="FAD/NAD(P)-binding domain"/>
    <property type="match status" value="2"/>
</dbReference>
<dbReference type="GO" id="GO:0050661">
    <property type="term" value="F:NADP binding"/>
    <property type="evidence" value="ECO:0007669"/>
    <property type="project" value="InterPro"/>
</dbReference>
<evidence type="ECO:0000313" key="7">
    <source>
        <dbReference type="Proteomes" id="UP000094112"/>
    </source>
</evidence>
<dbReference type="Pfam" id="PF00743">
    <property type="entry name" value="FMO-like"/>
    <property type="match status" value="2"/>
</dbReference>
<evidence type="ECO:0000256" key="4">
    <source>
        <dbReference type="ARBA" id="ARBA00022857"/>
    </source>
</evidence>
<keyword evidence="2" id="KW-0285">Flavoprotein</keyword>
<dbReference type="PRINTS" id="PR00370">
    <property type="entry name" value="FMOXYGENASE"/>
</dbReference>
<dbReference type="InterPro" id="IPR020946">
    <property type="entry name" value="Flavin_mOase-like"/>
</dbReference>
<dbReference type="GO" id="GO:0004499">
    <property type="term" value="F:N,N-dimethylaniline monooxygenase activity"/>
    <property type="evidence" value="ECO:0007669"/>
    <property type="project" value="InterPro"/>
</dbReference>
<evidence type="ECO:0000256" key="5">
    <source>
        <dbReference type="ARBA" id="ARBA00023002"/>
    </source>
</evidence>
<dbReference type="InterPro" id="IPR000960">
    <property type="entry name" value="Flavin_mOase"/>
</dbReference>
<proteinExistence type="inferred from homology"/>
<dbReference type="Proteomes" id="UP000094112">
    <property type="component" value="Unassembled WGS sequence"/>
</dbReference>
<accession>A0A1E3NUP2</accession>
<dbReference type="InterPro" id="IPR050346">
    <property type="entry name" value="FMO-like"/>
</dbReference>
<dbReference type="PANTHER" id="PTHR23023">
    <property type="entry name" value="DIMETHYLANILINE MONOOXYGENASE"/>
    <property type="match status" value="1"/>
</dbReference>
<comment type="similarity">
    <text evidence="1">Belongs to the FMO family.</text>
</comment>
<dbReference type="STRING" id="683960.A0A1E3NUP2"/>
<dbReference type="GO" id="GO:0050660">
    <property type="term" value="F:flavin adenine dinucleotide binding"/>
    <property type="evidence" value="ECO:0007669"/>
    <property type="project" value="InterPro"/>
</dbReference>
<reference evidence="6 7" key="1">
    <citation type="journal article" date="2016" name="Proc. Natl. Acad. Sci. U.S.A.">
        <title>Comparative genomics of biotechnologically important yeasts.</title>
        <authorList>
            <person name="Riley R."/>
            <person name="Haridas S."/>
            <person name="Wolfe K.H."/>
            <person name="Lopes M.R."/>
            <person name="Hittinger C.T."/>
            <person name="Goeker M."/>
            <person name="Salamov A.A."/>
            <person name="Wisecaver J.H."/>
            <person name="Long T.M."/>
            <person name="Calvey C.H."/>
            <person name="Aerts A.L."/>
            <person name="Barry K.W."/>
            <person name="Choi C."/>
            <person name="Clum A."/>
            <person name="Coughlan A.Y."/>
            <person name="Deshpande S."/>
            <person name="Douglass A.P."/>
            <person name="Hanson S.J."/>
            <person name="Klenk H.-P."/>
            <person name="LaButti K.M."/>
            <person name="Lapidus A."/>
            <person name="Lindquist E.A."/>
            <person name="Lipzen A.M."/>
            <person name="Meier-Kolthoff J.P."/>
            <person name="Ohm R.A."/>
            <person name="Otillar R.P."/>
            <person name="Pangilinan J.L."/>
            <person name="Peng Y."/>
            <person name="Rokas A."/>
            <person name="Rosa C.A."/>
            <person name="Scheuner C."/>
            <person name="Sibirny A.A."/>
            <person name="Slot J.C."/>
            <person name="Stielow J.B."/>
            <person name="Sun H."/>
            <person name="Kurtzman C.P."/>
            <person name="Blackwell M."/>
            <person name="Grigoriev I.V."/>
            <person name="Jeffries T.W."/>
        </authorList>
    </citation>
    <scope>NUCLEOTIDE SEQUENCE [LARGE SCALE GENOMIC DNA]</scope>
    <source>
        <strain evidence="7">ATCC 58044 / CBS 1984 / NCYC 433 / NRRL Y-366-8</strain>
    </source>
</reference>
<evidence type="ECO:0000256" key="3">
    <source>
        <dbReference type="ARBA" id="ARBA00022827"/>
    </source>
</evidence>
<keyword evidence="5" id="KW-0560">Oxidoreductase</keyword>
<keyword evidence="4" id="KW-0521">NADP</keyword>
<dbReference type="SUPFAM" id="SSF51905">
    <property type="entry name" value="FAD/NAD(P)-binding domain"/>
    <property type="match status" value="2"/>
</dbReference>
<evidence type="ECO:0000256" key="2">
    <source>
        <dbReference type="ARBA" id="ARBA00022630"/>
    </source>
</evidence>
<keyword evidence="7" id="KW-1185">Reference proteome</keyword>
<sequence length="468" mass="53377">MNPSKIKDIAVIGAGPCGAGFTKALLAENAFSKIKVYERREKFGGLWNYTQLKSKCKEQVVKIPSINPNESVTKINAEGESFFESPVYKYLDANVPKDLMAYNNFPFDDNVPLFPRHDQILNYIERYSKEITDNVSFNEEVTSVKFIKEIKKWQVISNSLKNQEKTTELYDAVAIATGSYDKPMIPDVPGLKEWSEKYPSSVLHAKSYDEPAQFLKDGTILVVGNSASGADIAYQLATGLDRTIYKSIRSENPLPAGKDDRIKDVPDLSSFDPISKTVHFKDGSKLENVDRIIFATGYLKSIPFIKDEPLITDGQKVHGLYKHLIYYNNPTLAVIGLPRFVLPTRLAETQGCWLARIWSGRIELPPLEEMIKFDKSITCEDRKYHDLNYPKDVDYSNELNEQVKKAIGDYGYFAVHWDEEQTKIRSAIKQIKEGYIKYMKDKGRPAYSLKELEDAKYFEYPDPEAEDK</sequence>
<dbReference type="RefSeq" id="XP_019036106.1">
    <property type="nucleotide sequence ID" value="XM_019182838.1"/>
</dbReference>
<dbReference type="InterPro" id="IPR036188">
    <property type="entry name" value="FAD/NAD-bd_sf"/>
</dbReference>
<name>A0A1E3NUP2_WICAA</name>
<keyword evidence="3" id="KW-0274">FAD</keyword>
<dbReference type="GeneID" id="30200084"/>